<feature type="transmembrane region" description="Helical" evidence="1">
    <location>
        <begin position="71"/>
        <end position="93"/>
    </location>
</feature>
<name>A0A0F9GUC3_9ZZZZ</name>
<keyword evidence="1" id="KW-1133">Transmembrane helix</keyword>
<feature type="transmembrane region" description="Helical" evidence="1">
    <location>
        <begin position="40"/>
        <end position="59"/>
    </location>
</feature>
<gene>
    <name evidence="2" type="ORF">LCGC14_1866530</name>
</gene>
<comment type="caution">
    <text evidence="2">The sequence shown here is derived from an EMBL/GenBank/DDBJ whole genome shotgun (WGS) entry which is preliminary data.</text>
</comment>
<protein>
    <submittedName>
        <fullName evidence="2">Uncharacterized protein</fullName>
    </submittedName>
</protein>
<evidence type="ECO:0000313" key="2">
    <source>
        <dbReference type="EMBL" id="KKL94256.1"/>
    </source>
</evidence>
<accession>A0A0F9GUC3</accession>
<dbReference type="EMBL" id="LAZR01018973">
    <property type="protein sequence ID" value="KKL94256.1"/>
    <property type="molecule type" value="Genomic_DNA"/>
</dbReference>
<sequence length="96" mass="11287">MELTNRQRNILNHVIKQSRKFVEDCGGWFWFASRLSWNAVMLWVTFKFVKALLLFSFISQEVPIPPERLEIVGTVIWAMGIIYLVLQIPGYSLEKQ</sequence>
<proteinExistence type="predicted"/>
<evidence type="ECO:0000256" key="1">
    <source>
        <dbReference type="SAM" id="Phobius"/>
    </source>
</evidence>
<keyword evidence="1" id="KW-0812">Transmembrane</keyword>
<keyword evidence="1" id="KW-0472">Membrane</keyword>
<organism evidence="2">
    <name type="scientific">marine sediment metagenome</name>
    <dbReference type="NCBI Taxonomy" id="412755"/>
    <lineage>
        <taxon>unclassified sequences</taxon>
        <taxon>metagenomes</taxon>
        <taxon>ecological metagenomes</taxon>
    </lineage>
</organism>
<dbReference type="AlphaFoldDB" id="A0A0F9GUC3"/>
<reference evidence="2" key="1">
    <citation type="journal article" date="2015" name="Nature">
        <title>Complex archaea that bridge the gap between prokaryotes and eukaryotes.</title>
        <authorList>
            <person name="Spang A."/>
            <person name="Saw J.H."/>
            <person name="Jorgensen S.L."/>
            <person name="Zaremba-Niedzwiedzka K."/>
            <person name="Martijn J."/>
            <person name="Lind A.E."/>
            <person name="van Eijk R."/>
            <person name="Schleper C."/>
            <person name="Guy L."/>
            <person name="Ettema T.J."/>
        </authorList>
    </citation>
    <scope>NUCLEOTIDE SEQUENCE</scope>
</reference>